<protein>
    <recommendedName>
        <fullName evidence="3">F-box domain-containing protein</fullName>
    </recommendedName>
</protein>
<comment type="caution">
    <text evidence="1">The sequence shown here is derived from an EMBL/GenBank/DDBJ whole genome shotgun (WGS) entry which is preliminary data.</text>
</comment>
<dbReference type="EMBL" id="RWJN01000061">
    <property type="protein sequence ID" value="TCD68642.1"/>
    <property type="molecule type" value="Genomic_DNA"/>
</dbReference>
<dbReference type="Proteomes" id="UP000292702">
    <property type="component" value="Unassembled WGS sequence"/>
</dbReference>
<evidence type="ECO:0000313" key="1">
    <source>
        <dbReference type="EMBL" id="TCD68642.1"/>
    </source>
</evidence>
<proteinExistence type="predicted"/>
<keyword evidence="2" id="KW-1185">Reference proteome</keyword>
<name>A0A4R0RN78_9APHY</name>
<dbReference type="AlphaFoldDB" id="A0A4R0RN78"/>
<accession>A0A4R0RN78</accession>
<organism evidence="1 2">
    <name type="scientific">Steccherinum ochraceum</name>
    <dbReference type="NCBI Taxonomy" id="92696"/>
    <lineage>
        <taxon>Eukaryota</taxon>
        <taxon>Fungi</taxon>
        <taxon>Dikarya</taxon>
        <taxon>Basidiomycota</taxon>
        <taxon>Agaricomycotina</taxon>
        <taxon>Agaricomycetes</taxon>
        <taxon>Polyporales</taxon>
        <taxon>Steccherinaceae</taxon>
        <taxon>Steccherinum</taxon>
    </lineage>
</organism>
<gene>
    <name evidence="1" type="ORF">EIP91_010297</name>
</gene>
<evidence type="ECO:0008006" key="3">
    <source>
        <dbReference type="Google" id="ProtNLM"/>
    </source>
</evidence>
<reference evidence="1 2" key="1">
    <citation type="submission" date="2018-11" db="EMBL/GenBank/DDBJ databases">
        <title>Genome assembly of Steccherinum ochraceum LE-BIN_3174, the white-rot fungus of the Steccherinaceae family (The Residual Polyporoid clade, Polyporales, Basidiomycota).</title>
        <authorList>
            <person name="Fedorova T.V."/>
            <person name="Glazunova O.A."/>
            <person name="Landesman E.O."/>
            <person name="Moiseenko K.V."/>
            <person name="Psurtseva N.V."/>
            <person name="Savinova O.S."/>
            <person name="Shakhova N.V."/>
            <person name="Tyazhelova T.V."/>
            <person name="Vasina D.V."/>
        </authorList>
    </citation>
    <scope>NUCLEOTIDE SEQUENCE [LARGE SCALE GENOMIC DNA]</scope>
    <source>
        <strain evidence="1 2">LE-BIN_3174</strain>
    </source>
</reference>
<dbReference type="OrthoDB" id="3041043at2759"/>
<sequence>MCNLRDTAPTETILTQVFLEKIILNNVIQEIILFYLTPLEIFRFSKSCRMVHIIVQGYCKRTWNINRSLSRFFLDPIDFRNMQARTGTLISGSFALQFFDRTFYPDSDLDLFVDKQSVMEVASWLVCNGYSFVPSKDQLKDWEEAITLMKRLEDHNYDSRCIDGVFTFCKPSPVDPTRQLKVQCIVGIKAPMDVILRFHSTCVMNVIACDRAYSLYPRATVHEHRTLVPCSTPSPNQPAALEKYRERGFKVVKAITRDAAGIDLGFPIIPEIKSMFDVAKRSPRLSLVLDLRKSKLKSDSESAMQVDDFSTATLETDLFASQIISNNVIHESLFSYMTPLEFLRLSRTCRDAYGVVRSYIKRTFNVNRLLSRFFQDPVAFRSLQARTGLLVSGSTALQFFDRTSYPGSDLDMYLMPNAMVEVTTWLTGEGYEYEPYPEQAPNLQDAMKALTDDPLIDFITGAVVEHPLYPTRSIHGVYSFTKPSPDPSVQPSKVQCIVAKTSPMQVIFSYHSTCVMNVISYEKAYSLYPRASIVNHRSLVTCMQPSNGQPAALKKYADRGFSIETFVGGYDRDFALGKRYIGDGDCWTLNLDMTGVQAHWAPNDVSTPLTHDPVCATSWDLTVSCDPRNKPVDLTTHNKSWSDHLFYPYTTASWEPLYYARQMIEEETGVNIKLWSKVPASSRRFYDKEFMEYMIIYYRHYNMGSRVRKSEDAPSINDALFGRGSSPFGSISRSLS</sequence>
<evidence type="ECO:0000313" key="2">
    <source>
        <dbReference type="Proteomes" id="UP000292702"/>
    </source>
</evidence>